<keyword evidence="8" id="KW-0677">Repeat</keyword>
<comment type="similarity">
    <text evidence="2">Belongs to the ficolin lectin family.</text>
</comment>
<feature type="compositionally biased region" description="Basic and acidic residues" evidence="14">
    <location>
        <begin position="119"/>
        <end position="132"/>
    </location>
</feature>
<keyword evidence="12" id="KW-1015">Disulfide bond</keyword>
<dbReference type="Proteomes" id="UP001488838">
    <property type="component" value="Unassembled WGS sequence"/>
</dbReference>
<dbReference type="InterPro" id="IPR014716">
    <property type="entry name" value="Fibrinogen_a/b/g_C_1"/>
</dbReference>
<keyword evidence="9" id="KW-0106">Calcium</keyword>
<evidence type="ECO:0000256" key="13">
    <source>
        <dbReference type="ARBA" id="ARBA00023180"/>
    </source>
</evidence>
<evidence type="ECO:0000256" key="10">
    <source>
        <dbReference type="ARBA" id="ARBA00022859"/>
    </source>
</evidence>
<keyword evidence="10" id="KW-0391">Immunity</keyword>
<dbReference type="CDD" id="cd00087">
    <property type="entry name" value="FReD"/>
    <property type="match status" value="1"/>
</dbReference>
<dbReference type="InterPro" id="IPR020837">
    <property type="entry name" value="Fibrinogen_CS"/>
</dbReference>
<dbReference type="GO" id="GO:0030246">
    <property type="term" value="F:carbohydrate binding"/>
    <property type="evidence" value="ECO:0007669"/>
    <property type="project" value="UniProtKB-KW"/>
</dbReference>
<evidence type="ECO:0000256" key="11">
    <source>
        <dbReference type="ARBA" id="ARBA00023119"/>
    </source>
</evidence>
<dbReference type="Pfam" id="PF01391">
    <property type="entry name" value="Collagen"/>
    <property type="match status" value="1"/>
</dbReference>
<keyword evidence="7" id="KW-0430">Lectin</keyword>
<evidence type="ECO:0000313" key="17">
    <source>
        <dbReference type="Proteomes" id="UP001488838"/>
    </source>
</evidence>
<evidence type="ECO:0000256" key="3">
    <source>
        <dbReference type="ARBA" id="ARBA00022525"/>
    </source>
</evidence>
<dbReference type="Gene3D" id="3.90.215.10">
    <property type="entry name" value="Gamma Fibrinogen, chain A, domain 1"/>
    <property type="match status" value="1"/>
</dbReference>
<keyword evidence="13" id="KW-0325">Glycoprotein</keyword>
<keyword evidence="6" id="KW-0732">Signal</keyword>
<keyword evidence="4" id="KW-0399">Innate immunity</keyword>
<dbReference type="PANTHER" id="PTHR19143">
    <property type="entry name" value="FIBRINOGEN/TENASCIN/ANGIOPOEITIN"/>
    <property type="match status" value="1"/>
</dbReference>
<evidence type="ECO:0000256" key="8">
    <source>
        <dbReference type="ARBA" id="ARBA00022737"/>
    </source>
</evidence>
<evidence type="ECO:0000256" key="6">
    <source>
        <dbReference type="ARBA" id="ARBA00022729"/>
    </source>
</evidence>
<evidence type="ECO:0000256" key="5">
    <source>
        <dbReference type="ARBA" id="ARBA00022723"/>
    </source>
</evidence>
<evidence type="ECO:0000259" key="15">
    <source>
        <dbReference type="PROSITE" id="PS51406"/>
    </source>
</evidence>
<keyword evidence="17" id="KW-1185">Reference proteome</keyword>
<sequence>MDVGSAVLNIQIVVARVTMALDTAALFIMTLFIKGLLTCAADTCPEVKVLDLEGSNKLTILQGCPGLPGALGPKGEAGAKGDRGENGLPGHPGKAGPMGPKGENGLPGHPGKAGLMGPKGDRGEKGARGEKGPRACRELLTRGHFLTGWYTIYLSDCRPLTVLCDMDTDGGGWTVFQRRLDGSVDFFRDWASYKQGFGSQLGEFWLGNDNIHALTTQGTSELRIDLTDFEGKREFAKYSSFRIQGEAEKYKLILGNFVGGGAGDSLTNQNNQFFSTKDQDNDQGSASCAQQYHGAWWYSECHTSNLNGLYLGGPHKSYANGINWKSWRGYNYSYKVSEMKS</sequence>
<dbReference type="FunFam" id="3.90.215.10:FF:000001">
    <property type="entry name" value="Tenascin isoform 1"/>
    <property type="match status" value="1"/>
</dbReference>
<evidence type="ECO:0000256" key="14">
    <source>
        <dbReference type="SAM" id="MobiDB-lite"/>
    </source>
</evidence>
<organism evidence="16 17">
    <name type="scientific">Myodes glareolus</name>
    <name type="common">Bank vole</name>
    <name type="synonym">Clethrionomys glareolus</name>
    <dbReference type="NCBI Taxonomy" id="447135"/>
    <lineage>
        <taxon>Eukaryota</taxon>
        <taxon>Metazoa</taxon>
        <taxon>Chordata</taxon>
        <taxon>Craniata</taxon>
        <taxon>Vertebrata</taxon>
        <taxon>Euteleostomi</taxon>
        <taxon>Mammalia</taxon>
        <taxon>Eutheria</taxon>
        <taxon>Euarchontoglires</taxon>
        <taxon>Glires</taxon>
        <taxon>Rodentia</taxon>
        <taxon>Myomorpha</taxon>
        <taxon>Muroidea</taxon>
        <taxon>Cricetidae</taxon>
        <taxon>Arvicolinae</taxon>
        <taxon>Myodes</taxon>
    </lineage>
</organism>
<evidence type="ECO:0000256" key="2">
    <source>
        <dbReference type="ARBA" id="ARBA00008530"/>
    </source>
</evidence>
<feature type="region of interest" description="Disordered" evidence="14">
    <location>
        <begin position="72"/>
        <end position="132"/>
    </location>
</feature>
<name>A0AAW0IGH5_MYOGA</name>
<proteinExistence type="inferred from homology"/>
<evidence type="ECO:0000256" key="12">
    <source>
        <dbReference type="ARBA" id="ARBA00023157"/>
    </source>
</evidence>
<evidence type="ECO:0000256" key="1">
    <source>
        <dbReference type="ARBA" id="ARBA00004613"/>
    </source>
</evidence>
<comment type="caution">
    <text evidence="16">The sequence shown here is derived from an EMBL/GenBank/DDBJ whole genome shotgun (WGS) entry which is preliminary data.</text>
</comment>
<dbReference type="Gene3D" id="4.10.530.10">
    <property type="entry name" value="Gamma-fibrinogen Carboxyl Terminal Fragment, domain 2"/>
    <property type="match status" value="1"/>
</dbReference>
<dbReference type="InterPro" id="IPR008160">
    <property type="entry name" value="Collagen"/>
</dbReference>
<dbReference type="InterPro" id="IPR050373">
    <property type="entry name" value="Fibrinogen_C-term_domain"/>
</dbReference>
<protein>
    <recommendedName>
        <fullName evidence="15">Fibrinogen C-terminal domain-containing protein</fullName>
    </recommendedName>
</protein>
<keyword evidence="11" id="KW-0176">Collagen</keyword>
<dbReference type="GO" id="GO:0005581">
    <property type="term" value="C:collagen trimer"/>
    <property type="evidence" value="ECO:0007669"/>
    <property type="project" value="UniProtKB-KW"/>
</dbReference>
<evidence type="ECO:0000256" key="7">
    <source>
        <dbReference type="ARBA" id="ARBA00022734"/>
    </source>
</evidence>
<dbReference type="GO" id="GO:0005615">
    <property type="term" value="C:extracellular space"/>
    <property type="evidence" value="ECO:0007669"/>
    <property type="project" value="TreeGrafter"/>
</dbReference>
<evidence type="ECO:0000256" key="4">
    <source>
        <dbReference type="ARBA" id="ARBA00022588"/>
    </source>
</evidence>
<dbReference type="GO" id="GO:0097367">
    <property type="term" value="F:carbohydrate derivative binding"/>
    <property type="evidence" value="ECO:0007669"/>
    <property type="project" value="TreeGrafter"/>
</dbReference>
<gene>
    <name evidence="16" type="ORF">U0070_000608</name>
</gene>
<keyword evidence="3" id="KW-0964">Secreted</keyword>
<dbReference type="NCBIfam" id="NF040941">
    <property type="entry name" value="GGGWT_bact"/>
    <property type="match status" value="1"/>
</dbReference>
<reference evidence="16 17" key="1">
    <citation type="journal article" date="2023" name="bioRxiv">
        <title>Conserved and derived expression patterns and positive selection on dental genes reveal complex evolutionary context of ever-growing rodent molars.</title>
        <authorList>
            <person name="Calamari Z.T."/>
            <person name="Song A."/>
            <person name="Cohen E."/>
            <person name="Akter M."/>
            <person name="Roy R.D."/>
            <person name="Hallikas O."/>
            <person name="Christensen M.M."/>
            <person name="Li P."/>
            <person name="Marangoni P."/>
            <person name="Jernvall J."/>
            <person name="Klein O.D."/>
        </authorList>
    </citation>
    <scope>NUCLEOTIDE SEQUENCE [LARGE SCALE GENOMIC DNA]</scope>
    <source>
        <strain evidence="16">V071</strain>
    </source>
</reference>
<dbReference type="InterPro" id="IPR036056">
    <property type="entry name" value="Fibrinogen-like_C"/>
</dbReference>
<accession>A0AAW0IGH5</accession>
<dbReference type="GO" id="GO:0003823">
    <property type="term" value="F:antigen binding"/>
    <property type="evidence" value="ECO:0007669"/>
    <property type="project" value="TreeGrafter"/>
</dbReference>
<dbReference type="AlphaFoldDB" id="A0AAW0IGH5"/>
<dbReference type="PROSITE" id="PS51406">
    <property type="entry name" value="FIBRINOGEN_C_2"/>
    <property type="match status" value="1"/>
</dbReference>
<dbReference type="EMBL" id="JBBHLL010000133">
    <property type="protein sequence ID" value="KAK7813558.1"/>
    <property type="molecule type" value="Genomic_DNA"/>
</dbReference>
<dbReference type="PANTHER" id="PTHR19143:SF433">
    <property type="entry name" value="FICOLIN-2"/>
    <property type="match status" value="1"/>
</dbReference>
<keyword evidence="5" id="KW-0479">Metal-binding</keyword>
<dbReference type="Pfam" id="PF00147">
    <property type="entry name" value="Fibrinogen_C"/>
    <property type="match status" value="1"/>
</dbReference>
<comment type="subcellular location">
    <subcellularLocation>
        <location evidence="1">Secreted</location>
    </subcellularLocation>
</comment>
<dbReference type="GO" id="GO:0001867">
    <property type="term" value="P:complement activation, lectin pathway"/>
    <property type="evidence" value="ECO:0007669"/>
    <property type="project" value="TreeGrafter"/>
</dbReference>
<dbReference type="SMART" id="SM00186">
    <property type="entry name" value="FBG"/>
    <property type="match status" value="1"/>
</dbReference>
<dbReference type="PROSITE" id="PS00514">
    <property type="entry name" value="FIBRINOGEN_C_1"/>
    <property type="match status" value="1"/>
</dbReference>
<dbReference type="SUPFAM" id="SSF56496">
    <property type="entry name" value="Fibrinogen C-terminal domain-like"/>
    <property type="match status" value="1"/>
</dbReference>
<dbReference type="InterPro" id="IPR002181">
    <property type="entry name" value="Fibrinogen_a/b/g_C_dom"/>
</dbReference>
<evidence type="ECO:0000313" key="16">
    <source>
        <dbReference type="EMBL" id="KAK7813558.1"/>
    </source>
</evidence>
<dbReference type="GO" id="GO:0005102">
    <property type="term" value="F:signaling receptor binding"/>
    <property type="evidence" value="ECO:0007669"/>
    <property type="project" value="TreeGrafter"/>
</dbReference>
<feature type="domain" description="Fibrinogen C-terminal" evidence="15">
    <location>
        <begin position="127"/>
        <end position="341"/>
    </location>
</feature>
<dbReference type="GO" id="GO:0046872">
    <property type="term" value="F:metal ion binding"/>
    <property type="evidence" value="ECO:0007669"/>
    <property type="project" value="UniProtKB-KW"/>
</dbReference>
<evidence type="ECO:0000256" key="9">
    <source>
        <dbReference type="ARBA" id="ARBA00022837"/>
    </source>
</evidence>